<keyword evidence="3" id="KW-1185">Reference proteome</keyword>
<dbReference type="Gene3D" id="2.30.30.40">
    <property type="entry name" value="SH3 Domains"/>
    <property type="match status" value="1"/>
</dbReference>
<evidence type="ECO:0000313" key="2">
    <source>
        <dbReference type="EMBL" id="UOA13244.1"/>
    </source>
</evidence>
<dbReference type="EMBL" id="CP085144">
    <property type="protein sequence ID" value="UOA13244.1"/>
    <property type="molecule type" value="Genomic_DNA"/>
</dbReference>
<accession>A0ABY3ZHE9</accession>
<dbReference type="RefSeq" id="WP_243261780.1">
    <property type="nucleotide sequence ID" value="NZ_CP085144.1"/>
</dbReference>
<evidence type="ECO:0000313" key="3">
    <source>
        <dbReference type="Proteomes" id="UP000831019"/>
    </source>
</evidence>
<gene>
    <name evidence="2" type="ORF">DSM109990_00018</name>
</gene>
<proteinExistence type="predicted"/>
<keyword evidence="1" id="KW-0732">Signal</keyword>
<dbReference type="Proteomes" id="UP000831019">
    <property type="component" value="Chromosome"/>
</dbReference>
<feature type="chain" id="PRO_5045267460" description="SH3 domain-containing protein" evidence="1">
    <location>
        <begin position="18"/>
        <end position="202"/>
    </location>
</feature>
<name>A0ABY3ZHE9_9RHOB</name>
<sequence>MRLLAVLLCLWALPATATQDAWPALYDVSGVAENDALNIRQAPDAAAPIIGSLAPDAEGIEVVRPDDHHGWGLVNSGEGRGWVSLRYLTRQPGQWAGAMPPVARCGGTEPFWSFDVTGETLSYDALADSPRDFRITQSGAAQGRRDSFHLIGVGPQGAAIATLTTRACSDGMSDRAYGLSVDLLLQGNDGWQHQTGCCSLSR</sequence>
<evidence type="ECO:0008006" key="4">
    <source>
        <dbReference type="Google" id="ProtNLM"/>
    </source>
</evidence>
<protein>
    <recommendedName>
        <fullName evidence="4">SH3 domain-containing protein</fullName>
    </recommendedName>
</protein>
<evidence type="ECO:0000256" key="1">
    <source>
        <dbReference type="SAM" id="SignalP"/>
    </source>
</evidence>
<feature type="signal peptide" evidence="1">
    <location>
        <begin position="1"/>
        <end position="17"/>
    </location>
</feature>
<reference evidence="3" key="1">
    <citation type="journal article" date="2022" name="Microorganisms">
        <title>Beyond the ABCs#Discovery of Three New Plasmid Types in Rhodobacterales (RepQ, RepY, RepW).</title>
        <authorList>
            <person name="Freese H.M."/>
            <person name="Ringel V."/>
            <person name="Overmann J."/>
            <person name="Petersen J."/>
        </authorList>
    </citation>
    <scope>NUCLEOTIDE SEQUENCE [LARGE SCALE GENOMIC DNA]</scope>
    <source>
        <strain evidence="3">DSM 109990</strain>
    </source>
</reference>
<organism evidence="2 3">
    <name type="scientific">Sulfitobacter dubius</name>
    <dbReference type="NCBI Taxonomy" id="218673"/>
    <lineage>
        <taxon>Bacteria</taxon>
        <taxon>Pseudomonadati</taxon>
        <taxon>Pseudomonadota</taxon>
        <taxon>Alphaproteobacteria</taxon>
        <taxon>Rhodobacterales</taxon>
        <taxon>Roseobacteraceae</taxon>
        <taxon>Sulfitobacter</taxon>
    </lineage>
</organism>